<keyword evidence="1" id="KW-0812">Transmembrane</keyword>
<feature type="transmembrane region" description="Helical" evidence="1">
    <location>
        <begin position="12"/>
        <end position="33"/>
    </location>
</feature>
<accession>A0A1M4SR33</accession>
<name>A0A1M4SR33_9BACE</name>
<feature type="transmembrane region" description="Helical" evidence="1">
    <location>
        <begin position="39"/>
        <end position="59"/>
    </location>
</feature>
<evidence type="ECO:0008006" key="4">
    <source>
        <dbReference type="Google" id="ProtNLM"/>
    </source>
</evidence>
<sequence length="143" mass="16788">MNISKTKRNFIASLTLFTVLSGGIGVLILHKALPGHYFGGYPFIPVYFYFFGLFSIYMFDACRRHAPQKLVLLYLAMKVMKIILSVILLLIYCIVVHQEAKAFLLTFISFYLLYLIYETWFFFSFEVNLKRKKKNKKENETVV</sequence>
<keyword evidence="1" id="KW-1133">Transmembrane helix</keyword>
<gene>
    <name evidence="2" type="ORF">SAMN05444349_101222</name>
</gene>
<feature type="transmembrane region" description="Helical" evidence="1">
    <location>
        <begin position="71"/>
        <end position="97"/>
    </location>
</feature>
<dbReference type="EMBL" id="FQVD01000001">
    <property type="protein sequence ID" value="SHE34639.1"/>
    <property type="molecule type" value="Genomic_DNA"/>
</dbReference>
<keyword evidence="1" id="KW-0472">Membrane</keyword>
<evidence type="ECO:0000313" key="3">
    <source>
        <dbReference type="Proteomes" id="UP000184436"/>
    </source>
</evidence>
<protein>
    <recommendedName>
        <fullName evidence="4">ATP synthase protein I</fullName>
    </recommendedName>
</protein>
<feature type="transmembrane region" description="Helical" evidence="1">
    <location>
        <begin position="103"/>
        <end position="127"/>
    </location>
</feature>
<dbReference type="STRING" id="871325.SAMN05444349_101222"/>
<proteinExistence type="predicted"/>
<reference evidence="2 3" key="1">
    <citation type="submission" date="2016-11" db="EMBL/GenBank/DDBJ databases">
        <authorList>
            <person name="Jaros S."/>
            <person name="Januszkiewicz K."/>
            <person name="Wedrychowicz H."/>
        </authorList>
    </citation>
    <scope>NUCLEOTIDE SEQUENCE [LARGE SCALE GENOMIC DNA]</scope>
    <source>
        <strain evidence="2 3">DSM 26883</strain>
    </source>
</reference>
<organism evidence="2 3">
    <name type="scientific">Bacteroides faecichinchillae</name>
    <dbReference type="NCBI Taxonomy" id="871325"/>
    <lineage>
        <taxon>Bacteria</taxon>
        <taxon>Pseudomonadati</taxon>
        <taxon>Bacteroidota</taxon>
        <taxon>Bacteroidia</taxon>
        <taxon>Bacteroidales</taxon>
        <taxon>Bacteroidaceae</taxon>
        <taxon>Bacteroides</taxon>
    </lineage>
</organism>
<keyword evidence="3" id="KW-1185">Reference proteome</keyword>
<evidence type="ECO:0000313" key="2">
    <source>
        <dbReference type="EMBL" id="SHE34639.1"/>
    </source>
</evidence>
<dbReference type="Proteomes" id="UP000184436">
    <property type="component" value="Unassembled WGS sequence"/>
</dbReference>
<evidence type="ECO:0000256" key="1">
    <source>
        <dbReference type="SAM" id="Phobius"/>
    </source>
</evidence>
<dbReference type="AlphaFoldDB" id="A0A1M4SR33"/>